<dbReference type="PIRSF" id="PIRSF036466">
    <property type="entry name" value="UCP036466"/>
    <property type="match status" value="1"/>
</dbReference>
<keyword evidence="7" id="KW-1185">Reference proteome</keyword>
<proteinExistence type="inferred from homology"/>
<keyword evidence="4 5" id="KW-0472">Membrane</keyword>
<organism evidence="6">
    <name type="scientific">Tuwongella immobilis</name>
    <dbReference type="NCBI Taxonomy" id="692036"/>
    <lineage>
        <taxon>Bacteria</taxon>
        <taxon>Pseudomonadati</taxon>
        <taxon>Planctomycetota</taxon>
        <taxon>Planctomycetia</taxon>
        <taxon>Gemmatales</taxon>
        <taxon>Gemmataceae</taxon>
        <taxon>Tuwongella</taxon>
    </lineage>
</organism>
<dbReference type="InParanoid" id="A0A6C2YQ63"/>
<accession>A0A6C2YQ63</accession>
<dbReference type="NCBIfam" id="NF010226">
    <property type="entry name" value="PRK13682.1-1"/>
    <property type="match status" value="1"/>
</dbReference>
<dbReference type="AlphaFoldDB" id="A0A6C2YQ63"/>
<keyword evidence="2 5" id="KW-0812">Transmembrane</keyword>
<dbReference type="Pfam" id="PF07043">
    <property type="entry name" value="DUF1328"/>
    <property type="match status" value="1"/>
</dbReference>
<reference evidence="6" key="1">
    <citation type="submission" date="2019-04" db="EMBL/GenBank/DDBJ databases">
        <authorList>
            <consortium name="Science for Life Laboratories"/>
        </authorList>
    </citation>
    <scope>NUCLEOTIDE SEQUENCE</scope>
    <source>
        <strain evidence="6">MBLW1</strain>
    </source>
</reference>
<evidence type="ECO:0000256" key="5">
    <source>
        <dbReference type="SAM" id="Phobius"/>
    </source>
</evidence>
<evidence type="ECO:0000256" key="2">
    <source>
        <dbReference type="ARBA" id="ARBA00022692"/>
    </source>
</evidence>
<protein>
    <submittedName>
        <fullName evidence="6">Uncharacterized protein</fullName>
    </submittedName>
</protein>
<dbReference type="GO" id="GO:0005886">
    <property type="term" value="C:plasma membrane"/>
    <property type="evidence" value="ECO:0007669"/>
    <property type="project" value="InterPro"/>
</dbReference>
<evidence type="ECO:0000256" key="4">
    <source>
        <dbReference type="ARBA" id="ARBA00023136"/>
    </source>
</evidence>
<evidence type="ECO:0000313" key="7">
    <source>
        <dbReference type="Proteomes" id="UP000464378"/>
    </source>
</evidence>
<dbReference type="FunCoup" id="A0A6C2YQ63">
    <property type="interactions" value="2"/>
</dbReference>
<evidence type="ECO:0000256" key="3">
    <source>
        <dbReference type="ARBA" id="ARBA00022989"/>
    </source>
</evidence>
<dbReference type="HAMAP" id="MF_01361">
    <property type="entry name" value="UPF0391"/>
    <property type="match status" value="1"/>
</dbReference>
<dbReference type="EMBL" id="LR586016">
    <property type="protein sequence ID" value="VIP03534.1"/>
    <property type="molecule type" value="Genomic_DNA"/>
</dbReference>
<gene>
    <name evidence="6" type="ORF">GMBLW1_04260</name>
</gene>
<keyword evidence="1" id="KW-1003">Cell membrane</keyword>
<dbReference type="NCBIfam" id="NF010229">
    <property type="entry name" value="PRK13682.1-4"/>
    <property type="match status" value="1"/>
</dbReference>
<evidence type="ECO:0000313" key="6">
    <source>
        <dbReference type="EMBL" id="VIP03534.1"/>
    </source>
</evidence>
<evidence type="ECO:0000256" key="1">
    <source>
        <dbReference type="ARBA" id="ARBA00022475"/>
    </source>
</evidence>
<dbReference type="EMBL" id="LR593887">
    <property type="protein sequence ID" value="VTS04436.1"/>
    <property type="molecule type" value="Genomic_DNA"/>
</dbReference>
<dbReference type="InterPro" id="IPR009760">
    <property type="entry name" value="DUF1328"/>
</dbReference>
<name>A0A6C2YQ63_9BACT</name>
<feature type="transmembrane region" description="Helical" evidence="5">
    <location>
        <begin position="29"/>
        <end position="49"/>
    </location>
</feature>
<sequence>MLRYSLVFLVVAVIAGLLGFSGIAGEATWIARVLFLAFVILYVVSFILGKRGPSAEL</sequence>
<keyword evidence="3 5" id="KW-1133">Transmembrane helix</keyword>
<dbReference type="KEGG" id="tim:GMBLW1_04260"/>
<dbReference type="Proteomes" id="UP000464378">
    <property type="component" value="Chromosome"/>
</dbReference>
<dbReference type="RefSeq" id="WP_162658663.1">
    <property type="nucleotide sequence ID" value="NZ_LR593887.1"/>
</dbReference>